<evidence type="ECO:0000256" key="4">
    <source>
        <dbReference type="ARBA" id="ARBA00023136"/>
    </source>
</evidence>
<keyword evidence="8" id="KW-1185">Reference proteome</keyword>
<comment type="subcellular location">
    <subcellularLocation>
        <location evidence="1">Membrane</location>
        <topology evidence="1">Multi-pass membrane protein</topology>
    </subcellularLocation>
</comment>
<feature type="transmembrane region" description="Helical" evidence="5">
    <location>
        <begin position="99"/>
        <end position="131"/>
    </location>
</feature>
<protein>
    <submittedName>
        <fullName evidence="7">Fusaric acid resistance protein-like</fullName>
    </submittedName>
</protein>
<dbReference type="Pfam" id="PF13515">
    <property type="entry name" value="FUSC_2"/>
    <property type="match status" value="1"/>
</dbReference>
<evidence type="ECO:0000256" key="5">
    <source>
        <dbReference type="SAM" id="Phobius"/>
    </source>
</evidence>
<reference evidence="8" key="1">
    <citation type="submission" date="2016-10" db="EMBL/GenBank/DDBJ databases">
        <authorList>
            <person name="Varghese N."/>
            <person name="Submissions S."/>
        </authorList>
    </citation>
    <scope>NUCLEOTIDE SEQUENCE [LARGE SCALE GENOMIC DNA]</scope>
    <source>
        <strain evidence="8">DSM 22361</strain>
    </source>
</reference>
<proteinExistence type="predicted"/>
<evidence type="ECO:0000313" key="7">
    <source>
        <dbReference type="EMBL" id="SEG19015.1"/>
    </source>
</evidence>
<feature type="transmembrane region" description="Helical" evidence="5">
    <location>
        <begin position="143"/>
        <end position="170"/>
    </location>
</feature>
<dbReference type="AlphaFoldDB" id="A0A1H5Y5D0"/>
<keyword evidence="4 5" id="KW-0472">Membrane</keyword>
<evidence type="ECO:0000259" key="6">
    <source>
        <dbReference type="Pfam" id="PF13515"/>
    </source>
</evidence>
<keyword evidence="3 5" id="KW-1133">Transmembrane helix</keyword>
<feature type="transmembrane region" description="Helical" evidence="5">
    <location>
        <begin position="23"/>
        <end position="41"/>
    </location>
</feature>
<dbReference type="Proteomes" id="UP000236731">
    <property type="component" value="Unassembled WGS sequence"/>
</dbReference>
<gene>
    <name evidence="7" type="ORF">SAMN05421877_105242</name>
</gene>
<evidence type="ECO:0000256" key="1">
    <source>
        <dbReference type="ARBA" id="ARBA00004141"/>
    </source>
</evidence>
<evidence type="ECO:0000313" key="8">
    <source>
        <dbReference type="Proteomes" id="UP000236731"/>
    </source>
</evidence>
<dbReference type="InterPro" id="IPR049453">
    <property type="entry name" value="Memb_transporter_dom"/>
</dbReference>
<evidence type="ECO:0000256" key="2">
    <source>
        <dbReference type="ARBA" id="ARBA00022692"/>
    </source>
</evidence>
<organism evidence="7 8">
    <name type="scientific">Sphingobacterium lactis</name>
    <dbReference type="NCBI Taxonomy" id="797291"/>
    <lineage>
        <taxon>Bacteria</taxon>
        <taxon>Pseudomonadati</taxon>
        <taxon>Bacteroidota</taxon>
        <taxon>Sphingobacteriia</taxon>
        <taxon>Sphingobacteriales</taxon>
        <taxon>Sphingobacteriaceae</taxon>
        <taxon>Sphingobacterium</taxon>
    </lineage>
</organism>
<name>A0A1H5Y5D0_9SPHI</name>
<accession>A0A1H5Y5D0</accession>
<dbReference type="EMBL" id="FNUT01000005">
    <property type="protein sequence ID" value="SEG19015.1"/>
    <property type="molecule type" value="Genomic_DNA"/>
</dbReference>
<keyword evidence="2 5" id="KW-0812">Transmembrane</keyword>
<dbReference type="GO" id="GO:0016020">
    <property type="term" value="C:membrane"/>
    <property type="evidence" value="ECO:0007669"/>
    <property type="project" value="UniProtKB-SubCell"/>
</dbReference>
<evidence type="ECO:0000256" key="3">
    <source>
        <dbReference type="ARBA" id="ARBA00022989"/>
    </source>
</evidence>
<feature type="domain" description="Integral membrane bound transporter" evidence="6">
    <location>
        <begin position="38"/>
        <end position="158"/>
    </location>
</feature>
<sequence length="182" mass="20530">MFATMNPTSKTTRFISRVITSPLLIYIIRCLIGFVIGYLLYLRFKQFEIFWALLSIILVISPEEKDSKRLSIERFKSNFVGSVVAMGCVWLLPKSVYSIMAGIVITIILCRAFKILNMARVAIVALLIIMIEPHHTQVAYTPIYRALSTGIGCIIGLTIVIASSGIIHFLRNKYHIFTNPSD</sequence>